<dbReference type="EMBL" id="RJVP01000003">
    <property type="protein sequence ID" value="ROH86131.1"/>
    <property type="molecule type" value="Genomic_DNA"/>
</dbReference>
<protein>
    <submittedName>
        <fullName evidence="1">XRE family transcriptional regulator</fullName>
    </submittedName>
</protein>
<evidence type="ECO:0000313" key="2">
    <source>
        <dbReference type="Proteomes" id="UP000275137"/>
    </source>
</evidence>
<name>A0A3N0V0T0_9PROT</name>
<dbReference type="GO" id="GO:0003677">
    <property type="term" value="F:DNA binding"/>
    <property type="evidence" value="ECO:0007669"/>
    <property type="project" value="InterPro"/>
</dbReference>
<dbReference type="InterPro" id="IPR001387">
    <property type="entry name" value="Cro/C1-type_HTH"/>
</dbReference>
<evidence type="ECO:0000313" key="1">
    <source>
        <dbReference type="EMBL" id="ROH86131.1"/>
    </source>
</evidence>
<dbReference type="Pfam" id="PF13560">
    <property type="entry name" value="HTH_31"/>
    <property type="match status" value="1"/>
</dbReference>
<dbReference type="Gene3D" id="1.10.260.40">
    <property type="entry name" value="lambda repressor-like DNA-binding domains"/>
    <property type="match status" value="1"/>
</dbReference>
<dbReference type="RefSeq" id="WP_123237191.1">
    <property type="nucleotide sequence ID" value="NZ_RJVP01000003.1"/>
</dbReference>
<dbReference type="CDD" id="cd00093">
    <property type="entry name" value="HTH_XRE"/>
    <property type="match status" value="1"/>
</dbReference>
<keyword evidence="2" id="KW-1185">Reference proteome</keyword>
<dbReference type="Proteomes" id="UP000275137">
    <property type="component" value="Unassembled WGS sequence"/>
</dbReference>
<reference evidence="1 2" key="1">
    <citation type="submission" date="2018-10" db="EMBL/GenBank/DDBJ databases">
        <authorList>
            <person name="Chen W.-M."/>
        </authorList>
    </citation>
    <scope>NUCLEOTIDE SEQUENCE [LARGE SCALE GENOMIC DNA]</scope>
    <source>
        <strain evidence="1 2">H-5</strain>
    </source>
</reference>
<dbReference type="InterPro" id="IPR010982">
    <property type="entry name" value="Lambda_DNA-bd_dom_sf"/>
</dbReference>
<dbReference type="AlphaFoldDB" id="A0A3N0V0T0"/>
<dbReference type="SUPFAM" id="SSF47413">
    <property type="entry name" value="lambda repressor-like DNA-binding domains"/>
    <property type="match status" value="1"/>
</dbReference>
<accession>A0A3N0V0T0</accession>
<sequence>MPRQEPDIVNTNQEVRSALDALGARLRAHRIQQGWTVDNMASRLFCSATTYRALEAGKPGTSIGMLANALWMLGQLDSLDSVAPPIAAFQSVRRVRRKAQQAPGQIGDDERDF</sequence>
<organism evidence="1 2">
    <name type="scientific">Pseudomethylobacillus aquaticus</name>
    <dbReference type="NCBI Taxonomy" id="2676064"/>
    <lineage>
        <taxon>Bacteria</taxon>
        <taxon>Pseudomonadati</taxon>
        <taxon>Pseudomonadota</taxon>
        <taxon>Betaproteobacteria</taxon>
        <taxon>Nitrosomonadales</taxon>
        <taxon>Methylophilaceae</taxon>
        <taxon>Pseudomethylobacillus</taxon>
    </lineage>
</organism>
<proteinExistence type="predicted"/>
<gene>
    <name evidence="1" type="ORF">ED236_06620</name>
</gene>
<comment type="caution">
    <text evidence="1">The sequence shown here is derived from an EMBL/GenBank/DDBJ whole genome shotgun (WGS) entry which is preliminary data.</text>
</comment>